<keyword evidence="2" id="KW-1185">Reference proteome</keyword>
<dbReference type="SUPFAM" id="SSF56219">
    <property type="entry name" value="DNase I-like"/>
    <property type="match status" value="1"/>
</dbReference>
<dbReference type="EMBL" id="BSXW01001492">
    <property type="protein sequence ID" value="GMF37190.1"/>
    <property type="molecule type" value="Genomic_DNA"/>
</dbReference>
<evidence type="ECO:0000313" key="1">
    <source>
        <dbReference type="EMBL" id="GMF37190.1"/>
    </source>
</evidence>
<proteinExistence type="predicted"/>
<accession>A0A9W6XF33</accession>
<organism evidence="1 2">
    <name type="scientific">Phytophthora lilii</name>
    <dbReference type="NCBI Taxonomy" id="2077276"/>
    <lineage>
        <taxon>Eukaryota</taxon>
        <taxon>Sar</taxon>
        <taxon>Stramenopiles</taxon>
        <taxon>Oomycota</taxon>
        <taxon>Peronosporomycetes</taxon>
        <taxon>Peronosporales</taxon>
        <taxon>Peronosporaceae</taxon>
        <taxon>Phytophthora</taxon>
    </lineage>
</organism>
<name>A0A9W6XF33_9STRA</name>
<dbReference type="OrthoDB" id="127466at2759"/>
<dbReference type="InterPro" id="IPR036691">
    <property type="entry name" value="Endo/exonu/phosph_ase_sf"/>
</dbReference>
<dbReference type="AlphaFoldDB" id="A0A9W6XF33"/>
<protein>
    <submittedName>
        <fullName evidence="1">Unnamed protein product</fullName>
    </submittedName>
</protein>
<gene>
    <name evidence="1" type="ORF">Plil01_001567700</name>
</gene>
<dbReference type="Gene3D" id="3.60.10.10">
    <property type="entry name" value="Endonuclease/exonuclease/phosphatase"/>
    <property type="match status" value="1"/>
</dbReference>
<evidence type="ECO:0000313" key="2">
    <source>
        <dbReference type="Proteomes" id="UP001165083"/>
    </source>
</evidence>
<dbReference type="Proteomes" id="UP001165083">
    <property type="component" value="Unassembled WGS sequence"/>
</dbReference>
<sequence>MPWGNQICYVHNIYAANTAAERRALFEKLPRSFEDSAVHIVCGDFNLALDPDLDAGAEHPNPDPSRRALALWLAQLNVTEPWRLHHPADKVYSGPLPRVNRLDYIFLSDETVTDFYLDSGYSVWENGGDHLAHHVELSSWHHPTGTEF</sequence>
<reference evidence="1" key="1">
    <citation type="submission" date="2023-04" db="EMBL/GenBank/DDBJ databases">
        <title>Phytophthora lilii NBRC 32176.</title>
        <authorList>
            <person name="Ichikawa N."/>
            <person name="Sato H."/>
            <person name="Tonouchi N."/>
        </authorList>
    </citation>
    <scope>NUCLEOTIDE SEQUENCE</scope>
    <source>
        <strain evidence="1">NBRC 32176</strain>
    </source>
</reference>
<comment type="caution">
    <text evidence="1">The sequence shown here is derived from an EMBL/GenBank/DDBJ whole genome shotgun (WGS) entry which is preliminary data.</text>
</comment>